<sequence length="493" mass="56724">MESASILRYLEGKTILVTGGTGFLGMVFLEKILRVQPDVKKIYLLLRSSDAKSATKRMNNEIIGKELFRVLREKCGADFESFISEKVVALPGDVTSENLGIKELKQREQMCSEIEIVFNCAATTNFDERYDIALDVNTFGVLHATNFAKKCLKLEMFLHVSTAYVCGERGGYLLEDSSSMDEMVKEMTKFDFEAVEKKLVKEKLNELKAQDASQEVITNTMKDFGIERAKVYGWPNTYVFTKAMGEIFLGRLKENLPLVIIRPTVVTSTYKEPFPGWIQGFRTIDSVIASYYKGKLPCLLVDPMIVFDMIPVDMVVNSIIAAMAVNANKYSSIIYHVGTSLRNPIKFCDIHDIVFKYCTENPWINKDGTIVKAGKFTMFKTMASFHMYMQIRYMLPLQGLRLVNMAFGQYFQELYVNYDRKLRLVMRLVELYKPYMFFKGIFDDTNSEELQRITIESYKDAEMFKFDPKCIDWADYISKTHVPGLRKHVMLKK</sequence>
<dbReference type="Gramene" id="PRQ32226">
    <property type="protein sequence ID" value="PRQ32226"/>
    <property type="gene ID" value="RchiOBHm_Chr5g0044031"/>
</dbReference>
<keyword evidence="4" id="KW-0521">NADP</keyword>
<dbReference type="Pfam" id="PF07993">
    <property type="entry name" value="NAD_binding_4"/>
    <property type="match status" value="1"/>
</dbReference>
<dbReference type="InterPro" id="IPR013120">
    <property type="entry name" value="FAR_NAD-bd"/>
</dbReference>
<gene>
    <name evidence="7" type="ORF">RchiOBHm_Chr5g0044031</name>
</gene>
<keyword evidence="8" id="KW-1185">Reference proteome</keyword>
<evidence type="ECO:0000256" key="2">
    <source>
        <dbReference type="ARBA" id="ARBA00022516"/>
    </source>
</evidence>
<evidence type="ECO:0000313" key="8">
    <source>
        <dbReference type="Proteomes" id="UP000238479"/>
    </source>
</evidence>
<dbReference type="OrthoDB" id="429813at2759"/>
<proteinExistence type="inferred from homology"/>
<dbReference type="InterPro" id="IPR033640">
    <property type="entry name" value="FAR_C"/>
</dbReference>
<dbReference type="AlphaFoldDB" id="A0A2P6QDG9"/>
<dbReference type="Proteomes" id="UP000238479">
    <property type="component" value="Chromosome 5"/>
</dbReference>
<dbReference type="InterPro" id="IPR026055">
    <property type="entry name" value="FAR"/>
</dbReference>
<keyword evidence="3 4" id="KW-0443">Lipid metabolism</keyword>
<feature type="domain" description="Thioester reductase (TE)" evidence="6">
    <location>
        <begin position="17"/>
        <end position="319"/>
    </location>
</feature>
<reference evidence="7 8" key="1">
    <citation type="journal article" date="2018" name="Nat. Genet.">
        <title>The Rosa genome provides new insights in the design of modern roses.</title>
        <authorList>
            <person name="Bendahmane M."/>
        </authorList>
    </citation>
    <scope>NUCLEOTIDE SEQUENCE [LARGE SCALE GENOMIC DNA]</scope>
    <source>
        <strain evidence="8">cv. Old Blush</strain>
    </source>
</reference>
<dbReference type="CDD" id="cd05236">
    <property type="entry name" value="FAR-N_SDR_e"/>
    <property type="match status" value="1"/>
</dbReference>
<dbReference type="InterPro" id="IPR036291">
    <property type="entry name" value="NAD(P)-bd_dom_sf"/>
</dbReference>
<dbReference type="PANTHER" id="PTHR11011:SF84">
    <property type="entry name" value="ACYL-COA REDUCTASE-LIKE PROTEIN, PUTATIVE-RELATED"/>
    <property type="match status" value="1"/>
</dbReference>
<evidence type="ECO:0000259" key="5">
    <source>
        <dbReference type="Pfam" id="PF03015"/>
    </source>
</evidence>
<feature type="domain" description="Fatty acyl-CoA reductase C-terminal" evidence="5">
    <location>
        <begin position="393"/>
        <end position="490"/>
    </location>
</feature>
<dbReference type="PANTHER" id="PTHR11011">
    <property type="entry name" value="MALE STERILITY PROTEIN 2-RELATED"/>
    <property type="match status" value="1"/>
</dbReference>
<name>A0A2P6QDG9_ROSCH</name>
<dbReference type="EMBL" id="PDCK01000043">
    <property type="protein sequence ID" value="PRQ32226.1"/>
    <property type="molecule type" value="Genomic_DNA"/>
</dbReference>
<comment type="function">
    <text evidence="4">Catalyzes the reduction of fatty acyl-CoA to fatty alcohols.</text>
</comment>
<dbReference type="GO" id="GO:0102965">
    <property type="term" value="F:alcohol-forming long-chain fatty acyl-CoA reductase activity"/>
    <property type="evidence" value="ECO:0007669"/>
    <property type="project" value="UniProtKB-EC"/>
</dbReference>
<dbReference type="CDD" id="cd09071">
    <property type="entry name" value="FAR_C"/>
    <property type="match status" value="1"/>
</dbReference>
<dbReference type="STRING" id="74649.A0A2P6QDG9"/>
<dbReference type="Gene3D" id="3.40.50.720">
    <property type="entry name" value="NAD(P)-binding Rossmann-like Domain"/>
    <property type="match status" value="1"/>
</dbReference>
<dbReference type="OMA" id="TNPITWQ"/>
<dbReference type="Pfam" id="PF03015">
    <property type="entry name" value="Sterile"/>
    <property type="match status" value="1"/>
</dbReference>
<protein>
    <recommendedName>
        <fullName evidence="4">Fatty acyl-CoA reductase</fullName>
        <ecNumber evidence="4">1.2.1.84</ecNumber>
    </recommendedName>
</protein>
<dbReference type="GO" id="GO:0080019">
    <property type="term" value="F:alcohol-forming very long-chain fatty acyl-CoA reductase activity"/>
    <property type="evidence" value="ECO:0007669"/>
    <property type="project" value="InterPro"/>
</dbReference>
<dbReference type="GO" id="GO:0035336">
    <property type="term" value="P:long-chain fatty-acyl-CoA metabolic process"/>
    <property type="evidence" value="ECO:0007669"/>
    <property type="project" value="TreeGrafter"/>
</dbReference>
<comment type="caution">
    <text evidence="7">The sequence shown here is derived from an EMBL/GenBank/DDBJ whole genome shotgun (WGS) entry which is preliminary data.</text>
</comment>
<comment type="similarity">
    <text evidence="1 4">Belongs to the fatty acyl-CoA reductase family.</text>
</comment>
<dbReference type="SUPFAM" id="SSF51735">
    <property type="entry name" value="NAD(P)-binding Rossmann-fold domains"/>
    <property type="match status" value="1"/>
</dbReference>
<evidence type="ECO:0000313" key="7">
    <source>
        <dbReference type="EMBL" id="PRQ32226.1"/>
    </source>
</evidence>
<evidence type="ECO:0000256" key="4">
    <source>
        <dbReference type="RuleBase" id="RU363097"/>
    </source>
</evidence>
<evidence type="ECO:0000256" key="3">
    <source>
        <dbReference type="ARBA" id="ARBA00023098"/>
    </source>
</evidence>
<keyword evidence="4 7" id="KW-0560">Oxidoreductase</keyword>
<comment type="catalytic activity">
    <reaction evidence="4">
        <text>a long-chain fatty acyl-CoA + 2 NADPH + 2 H(+) = a long-chain primary fatty alcohol + 2 NADP(+) + CoA</text>
        <dbReference type="Rhea" id="RHEA:52716"/>
        <dbReference type="ChEBI" id="CHEBI:15378"/>
        <dbReference type="ChEBI" id="CHEBI:57287"/>
        <dbReference type="ChEBI" id="CHEBI:57783"/>
        <dbReference type="ChEBI" id="CHEBI:58349"/>
        <dbReference type="ChEBI" id="CHEBI:77396"/>
        <dbReference type="ChEBI" id="CHEBI:83139"/>
        <dbReference type="EC" id="1.2.1.84"/>
    </reaction>
</comment>
<evidence type="ECO:0000256" key="1">
    <source>
        <dbReference type="ARBA" id="ARBA00005928"/>
    </source>
</evidence>
<keyword evidence="2 4" id="KW-0444">Lipid biosynthesis</keyword>
<accession>A0A2P6QDG9</accession>
<organism evidence="7 8">
    <name type="scientific">Rosa chinensis</name>
    <name type="common">China rose</name>
    <dbReference type="NCBI Taxonomy" id="74649"/>
    <lineage>
        <taxon>Eukaryota</taxon>
        <taxon>Viridiplantae</taxon>
        <taxon>Streptophyta</taxon>
        <taxon>Embryophyta</taxon>
        <taxon>Tracheophyta</taxon>
        <taxon>Spermatophyta</taxon>
        <taxon>Magnoliopsida</taxon>
        <taxon>eudicotyledons</taxon>
        <taxon>Gunneridae</taxon>
        <taxon>Pentapetalae</taxon>
        <taxon>rosids</taxon>
        <taxon>fabids</taxon>
        <taxon>Rosales</taxon>
        <taxon>Rosaceae</taxon>
        <taxon>Rosoideae</taxon>
        <taxon>Rosoideae incertae sedis</taxon>
        <taxon>Rosa</taxon>
    </lineage>
</organism>
<dbReference type="SMR" id="A0A2P6QDG9"/>
<evidence type="ECO:0000259" key="6">
    <source>
        <dbReference type="Pfam" id="PF07993"/>
    </source>
</evidence>
<dbReference type="GO" id="GO:0010345">
    <property type="term" value="P:suberin biosynthetic process"/>
    <property type="evidence" value="ECO:0007669"/>
    <property type="project" value="TreeGrafter"/>
</dbReference>
<dbReference type="EC" id="1.2.1.84" evidence="4"/>